<evidence type="ECO:0000313" key="2">
    <source>
        <dbReference type="EMBL" id="ERM95402.1"/>
    </source>
</evidence>
<feature type="region of interest" description="Disordered" evidence="1">
    <location>
        <begin position="370"/>
        <end position="394"/>
    </location>
</feature>
<dbReference type="GO" id="GO:0006351">
    <property type="term" value="P:DNA-templated transcription"/>
    <property type="evidence" value="ECO:0007669"/>
    <property type="project" value="InterPro"/>
</dbReference>
<reference evidence="3" key="1">
    <citation type="journal article" date="2013" name="Science">
        <title>The Amborella genome and the evolution of flowering plants.</title>
        <authorList>
            <consortium name="Amborella Genome Project"/>
        </authorList>
    </citation>
    <scope>NUCLEOTIDE SEQUENCE [LARGE SCALE GENOMIC DNA]</scope>
</reference>
<sequence>MEERVSEKFRSLVESAEKKFARVRDLPYHGRDRCGPYFQKVFKAYMKLWKFQQENRQKLVEAGLRRAEIGEIASRIGQLYYTQYLRTSEIRFLVEACVFYEAILERYYFKGSSQDLGLAYKELRFLARFMVVCLLLNREEMVQKLVERHKSLLDECKRTLQDASFKDWKHVVQEIVRFVKADTELVTVRPLRYCVPYDSHPVLLNVANLKAWRPLKLQDALLTSYHHNEVKFSDITLDTFRMLQCLEWEPSGSFHQIQLTDSSADGVCNRPDGFGINHLKIAEAMDDAMLPPNPRKAILYRPSVTHLIAVIATICEELSPESIMLIYISASGKAERNVTSLPTASGALMNSSQPILRVPHAHDLLSKESSVTTDNHRKYGSESHASVDDKGDSVDSSGTCLWLGSRGNGGVNKLYPADILPFTRRPLFLIIDSDNSCAFKAGLSELIFFFFGVFFPSS</sequence>
<keyword evidence="3" id="KW-1185">Reference proteome</keyword>
<protein>
    <recommendedName>
        <fullName evidence="4">Protein SCAI</fullName>
    </recommendedName>
</protein>
<dbReference type="eggNOG" id="ENOG502QPT4">
    <property type="taxonomic scope" value="Eukaryota"/>
</dbReference>
<dbReference type="Pfam" id="PF12070">
    <property type="entry name" value="SCAI"/>
    <property type="match status" value="1"/>
</dbReference>
<evidence type="ECO:0000313" key="3">
    <source>
        <dbReference type="Proteomes" id="UP000017836"/>
    </source>
</evidence>
<dbReference type="Gramene" id="ERM95402">
    <property type="protein sequence ID" value="ERM95402"/>
    <property type="gene ID" value="AMTR_s00008p00228250"/>
</dbReference>
<dbReference type="GO" id="GO:0003714">
    <property type="term" value="F:transcription corepressor activity"/>
    <property type="evidence" value="ECO:0000318"/>
    <property type="project" value="GO_Central"/>
</dbReference>
<accession>W1NHY8</accession>
<evidence type="ECO:0000256" key="1">
    <source>
        <dbReference type="SAM" id="MobiDB-lite"/>
    </source>
</evidence>
<gene>
    <name evidence="2" type="ORF">AMTR_s00008p00228250</name>
</gene>
<dbReference type="STRING" id="13333.W1NHY8"/>
<dbReference type="PANTHER" id="PTHR21243">
    <property type="entry name" value="PROTEIN SCAI"/>
    <property type="match status" value="1"/>
</dbReference>
<evidence type="ECO:0008006" key="4">
    <source>
        <dbReference type="Google" id="ProtNLM"/>
    </source>
</evidence>
<name>W1NHY8_AMBTC</name>
<dbReference type="HOGENOM" id="CLU_020095_0_1_1"/>
<dbReference type="OMA" id="QWETILC"/>
<dbReference type="AlphaFoldDB" id="W1NHY8"/>
<dbReference type="EMBL" id="KI397486">
    <property type="protein sequence ID" value="ERM95402.1"/>
    <property type="molecule type" value="Genomic_DNA"/>
</dbReference>
<dbReference type="InterPro" id="IPR022709">
    <property type="entry name" value="SCAI"/>
</dbReference>
<dbReference type="Proteomes" id="UP000017836">
    <property type="component" value="Unassembled WGS sequence"/>
</dbReference>
<dbReference type="GO" id="GO:0005634">
    <property type="term" value="C:nucleus"/>
    <property type="evidence" value="ECO:0000318"/>
    <property type="project" value="GO_Central"/>
</dbReference>
<organism evidence="2 3">
    <name type="scientific">Amborella trichopoda</name>
    <dbReference type="NCBI Taxonomy" id="13333"/>
    <lineage>
        <taxon>Eukaryota</taxon>
        <taxon>Viridiplantae</taxon>
        <taxon>Streptophyta</taxon>
        <taxon>Embryophyta</taxon>
        <taxon>Tracheophyta</taxon>
        <taxon>Spermatophyta</taxon>
        <taxon>Magnoliopsida</taxon>
        <taxon>Amborellales</taxon>
        <taxon>Amborellaceae</taxon>
        <taxon>Amborella</taxon>
    </lineage>
</organism>
<proteinExistence type="predicted"/>
<feature type="compositionally biased region" description="Basic and acidic residues" evidence="1">
    <location>
        <begin position="374"/>
        <end position="393"/>
    </location>
</feature>